<name>A0ABP8ZCR9_9MICO</name>
<dbReference type="Proteomes" id="UP001500121">
    <property type="component" value="Unassembled WGS sequence"/>
</dbReference>
<comment type="caution">
    <text evidence="1">The sequence shown here is derived from an EMBL/GenBank/DDBJ whole genome shotgun (WGS) entry which is preliminary data.</text>
</comment>
<keyword evidence="2" id="KW-1185">Reference proteome</keyword>
<evidence type="ECO:0000313" key="2">
    <source>
        <dbReference type="Proteomes" id="UP001500121"/>
    </source>
</evidence>
<proteinExistence type="predicted"/>
<dbReference type="RefSeq" id="WP_345481877.1">
    <property type="nucleotide sequence ID" value="NZ_BAABLP010000006.1"/>
</dbReference>
<gene>
    <name evidence="1" type="ORF">GCM10025783_27620</name>
</gene>
<protein>
    <submittedName>
        <fullName evidence="1">Uncharacterized protein</fullName>
    </submittedName>
</protein>
<evidence type="ECO:0000313" key="1">
    <source>
        <dbReference type="EMBL" id="GAA4753201.1"/>
    </source>
</evidence>
<dbReference type="EMBL" id="BAABLP010000006">
    <property type="protein sequence ID" value="GAA4753201.1"/>
    <property type="molecule type" value="Genomic_DNA"/>
</dbReference>
<organism evidence="1 2">
    <name type="scientific">Amnibacterium soli</name>
    <dbReference type="NCBI Taxonomy" id="1282736"/>
    <lineage>
        <taxon>Bacteria</taxon>
        <taxon>Bacillati</taxon>
        <taxon>Actinomycetota</taxon>
        <taxon>Actinomycetes</taxon>
        <taxon>Micrococcales</taxon>
        <taxon>Microbacteriaceae</taxon>
        <taxon>Amnibacterium</taxon>
    </lineage>
</organism>
<accession>A0ABP8ZCR9</accession>
<sequence>MSGVSIYFGVEHPGEPVLARIDRGDVVLEPFHPLVRDGGFADVFPDCRRYVYVNPTTVDPWLYDRMTDPPPITGRDERWDLPRLDLDRPEALDWAIEQAVAAFAADGGRSTGLFVDDLDRLLPERPELAIEYLARVGEATPVEPRWFLNRGFALWPLVEALDAVLLEDLAPDVVGFRSVDESRWMDEVLAAVRGVRARGVRVHALSYADQPRPGGTAADRRVQTELAGLIDTVTTDADRPLNVWRTSR</sequence>
<reference evidence="2" key="1">
    <citation type="journal article" date="2019" name="Int. J. Syst. Evol. Microbiol.">
        <title>The Global Catalogue of Microorganisms (GCM) 10K type strain sequencing project: providing services to taxonomists for standard genome sequencing and annotation.</title>
        <authorList>
            <consortium name="The Broad Institute Genomics Platform"/>
            <consortium name="The Broad Institute Genome Sequencing Center for Infectious Disease"/>
            <person name="Wu L."/>
            <person name="Ma J."/>
        </authorList>
    </citation>
    <scope>NUCLEOTIDE SEQUENCE [LARGE SCALE GENOMIC DNA]</scope>
    <source>
        <strain evidence="2">JCM 19015</strain>
    </source>
</reference>